<dbReference type="EMBL" id="QXFZ01007263">
    <property type="protein sequence ID" value="KAE9057232.1"/>
    <property type="molecule type" value="Genomic_DNA"/>
</dbReference>
<dbReference type="EMBL" id="QXGF01007207">
    <property type="protein sequence ID" value="KAE8917450.1"/>
    <property type="molecule type" value="Genomic_DNA"/>
</dbReference>
<gene>
    <name evidence="8" type="ORF">PF002_g32337</name>
    <name evidence="6" type="ORF">PF004_g31713</name>
    <name evidence="7" type="ORF">PF005_g32232</name>
    <name evidence="5" type="ORF">PF006_g32139</name>
    <name evidence="4" type="ORF">PF007_g31713</name>
    <name evidence="9" type="ORF">PF008_g32117</name>
    <name evidence="1" type="ORF">PF009_g32228</name>
    <name evidence="3" type="ORF">PF010_g31869</name>
    <name evidence="2" type="ORF">PF011_g31644</name>
</gene>
<dbReference type="Proteomes" id="UP000429523">
    <property type="component" value="Unassembled WGS sequence"/>
</dbReference>
<evidence type="ECO:0000313" key="1">
    <source>
        <dbReference type="EMBL" id="KAE8917450.1"/>
    </source>
</evidence>
<dbReference type="EMBL" id="QXGB01007573">
    <property type="protein sequence ID" value="KAE9158959.1"/>
    <property type="molecule type" value="Genomic_DNA"/>
</dbReference>
<evidence type="ECO:0000313" key="3">
    <source>
        <dbReference type="EMBL" id="KAE9056166.1"/>
    </source>
</evidence>
<evidence type="ECO:0000313" key="5">
    <source>
        <dbReference type="EMBL" id="KAE9058472.1"/>
    </source>
</evidence>
<dbReference type="EMBL" id="QXFX01007989">
    <property type="protein sequence ID" value="KAE9056166.1"/>
    <property type="molecule type" value="Genomic_DNA"/>
</dbReference>
<evidence type="ECO:0000313" key="18">
    <source>
        <dbReference type="Proteomes" id="UP000488956"/>
    </source>
</evidence>
<evidence type="ECO:0008006" key="19">
    <source>
        <dbReference type="Google" id="ProtNLM"/>
    </source>
</evidence>
<evidence type="ECO:0000313" key="10">
    <source>
        <dbReference type="Proteomes" id="UP000429523"/>
    </source>
</evidence>
<dbReference type="EMBL" id="QXFW01008089">
    <property type="protein sequence ID" value="KAE8955939.1"/>
    <property type="molecule type" value="Genomic_DNA"/>
</dbReference>
<evidence type="ECO:0000313" key="2">
    <source>
        <dbReference type="EMBL" id="KAE8955939.1"/>
    </source>
</evidence>
<dbReference type="EMBL" id="QXGD01007075">
    <property type="protein sequence ID" value="KAE9161598.1"/>
    <property type="molecule type" value="Genomic_DNA"/>
</dbReference>
<dbReference type="Proteomes" id="UP000440367">
    <property type="component" value="Unassembled WGS sequence"/>
</dbReference>
<dbReference type="EMBL" id="QXFY01008289">
    <property type="protein sequence ID" value="KAE9264461.1"/>
    <property type="molecule type" value="Genomic_DNA"/>
</dbReference>
<reference evidence="10 11" key="1">
    <citation type="submission" date="2018-08" db="EMBL/GenBank/DDBJ databases">
        <title>Genomic investigation of the strawberry pathogen Phytophthora fragariae indicates pathogenicity is determined by transcriptional variation in three key races.</title>
        <authorList>
            <person name="Adams T.M."/>
            <person name="Armitage A.D."/>
            <person name="Sobczyk M.K."/>
            <person name="Bates H.J."/>
            <person name="Dunwell J.M."/>
            <person name="Nellist C.F."/>
            <person name="Harrison R.J."/>
        </authorList>
    </citation>
    <scope>NUCLEOTIDE SEQUENCE [LARGE SCALE GENOMIC DNA]</scope>
    <source>
        <strain evidence="8 12">BC-1</strain>
        <strain evidence="6 16">BC-23</strain>
        <strain evidence="7 11">NOV-27</strain>
        <strain evidence="5 13">NOV-5</strain>
        <strain evidence="4 14">NOV-71</strain>
        <strain evidence="9 17">NOV-77</strain>
        <strain evidence="1 10">NOV-9</strain>
        <strain evidence="3 18">ONT-3</strain>
        <strain evidence="2 15">SCRP245</strain>
    </source>
</reference>
<evidence type="ECO:0000313" key="14">
    <source>
        <dbReference type="Proteomes" id="UP000441208"/>
    </source>
</evidence>
<name>A0A6A3PMD5_9STRA</name>
<sequence length="93" mass="10715">MWRPLAASKNMAITGLFVAPDNFVHEEENVATALLRNVYHELWLTIESKAYRLPIQDCRCNCQTGCSTNRCGCRRRENLCNYFCTCQTCMNTT</sequence>
<keyword evidence="11" id="KW-1185">Reference proteome</keyword>
<proteinExistence type="predicted"/>
<dbReference type="Proteomes" id="UP000440732">
    <property type="component" value="Unassembled WGS sequence"/>
</dbReference>
<dbReference type="Proteomes" id="UP000433483">
    <property type="component" value="Unassembled WGS sequence"/>
</dbReference>
<evidence type="ECO:0000313" key="17">
    <source>
        <dbReference type="Proteomes" id="UP000486351"/>
    </source>
</evidence>
<dbReference type="Proteomes" id="UP000486351">
    <property type="component" value="Unassembled WGS sequence"/>
</dbReference>
<dbReference type="Proteomes" id="UP000441208">
    <property type="component" value="Unassembled WGS sequence"/>
</dbReference>
<comment type="caution">
    <text evidence="4">The sequence shown here is derived from an EMBL/GenBank/DDBJ whole genome shotgun (WGS) entry which is preliminary data.</text>
</comment>
<evidence type="ECO:0000313" key="15">
    <source>
        <dbReference type="Proteomes" id="UP000460718"/>
    </source>
</evidence>
<dbReference type="AlphaFoldDB" id="A0A6A3PMD5"/>
<dbReference type="EMBL" id="QXGC01008348">
    <property type="protein sequence ID" value="KAE9158938.1"/>
    <property type="molecule type" value="Genomic_DNA"/>
</dbReference>
<protein>
    <recommendedName>
        <fullName evidence="19">CRC domain-containing protein</fullName>
    </recommendedName>
</protein>
<dbReference type="Proteomes" id="UP000488956">
    <property type="component" value="Unassembled WGS sequence"/>
</dbReference>
<evidence type="ECO:0000313" key="16">
    <source>
        <dbReference type="Proteomes" id="UP000476176"/>
    </source>
</evidence>
<evidence type="ECO:0000313" key="8">
    <source>
        <dbReference type="EMBL" id="KAE9161598.1"/>
    </source>
</evidence>
<dbReference type="OrthoDB" id="10616435at2759"/>
<evidence type="ECO:0000313" key="12">
    <source>
        <dbReference type="Proteomes" id="UP000440367"/>
    </source>
</evidence>
<accession>A0A6A3PMD5</accession>
<dbReference type="EMBL" id="QXGA01008240">
    <property type="protein sequence ID" value="KAE9058472.1"/>
    <property type="molecule type" value="Genomic_DNA"/>
</dbReference>
<evidence type="ECO:0000313" key="6">
    <source>
        <dbReference type="EMBL" id="KAE9158938.1"/>
    </source>
</evidence>
<evidence type="ECO:0000313" key="9">
    <source>
        <dbReference type="EMBL" id="KAE9264461.1"/>
    </source>
</evidence>
<evidence type="ECO:0000313" key="11">
    <source>
        <dbReference type="Proteomes" id="UP000433483"/>
    </source>
</evidence>
<dbReference type="Proteomes" id="UP000460718">
    <property type="component" value="Unassembled WGS sequence"/>
</dbReference>
<evidence type="ECO:0000313" key="7">
    <source>
        <dbReference type="EMBL" id="KAE9158959.1"/>
    </source>
</evidence>
<organism evidence="4 14">
    <name type="scientific">Phytophthora fragariae</name>
    <dbReference type="NCBI Taxonomy" id="53985"/>
    <lineage>
        <taxon>Eukaryota</taxon>
        <taxon>Sar</taxon>
        <taxon>Stramenopiles</taxon>
        <taxon>Oomycota</taxon>
        <taxon>Peronosporomycetes</taxon>
        <taxon>Peronosporales</taxon>
        <taxon>Peronosporaceae</taxon>
        <taxon>Phytophthora</taxon>
    </lineage>
</organism>
<evidence type="ECO:0000313" key="13">
    <source>
        <dbReference type="Proteomes" id="UP000440732"/>
    </source>
</evidence>
<evidence type="ECO:0000313" key="4">
    <source>
        <dbReference type="EMBL" id="KAE9057232.1"/>
    </source>
</evidence>
<dbReference type="Proteomes" id="UP000476176">
    <property type="component" value="Unassembled WGS sequence"/>
</dbReference>